<dbReference type="InParanoid" id="A0A1Z5JYI6"/>
<evidence type="ECO:0000313" key="3">
    <source>
        <dbReference type="EMBL" id="GAX18956.1"/>
    </source>
</evidence>
<gene>
    <name evidence="3" type="ORF">FisN_8Hh175</name>
</gene>
<dbReference type="EMBL" id="BDSP01000133">
    <property type="protein sequence ID" value="GAX18956.1"/>
    <property type="molecule type" value="Genomic_DNA"/>
</dbReference>
<feature type="transmembrane region" description="Helical" evidence="2">
    <location>
        <begin position="204"/>
        <end position="226"/>
    </location>
</feature>
<name>A0A1Z5JYI6_FISSO</name>
<reference evidence="3 4" key="1">
    <citation type="journal article" date="2015" name="Plant Cell">
        <title>Oil accumulation by the oleaginous diatom Fistulifera solaris as revealed by the genome and transcriptome.</title>
        <authorList>
            <person name="Tanaka T."/>
            <person name="Maeda Y."/>
            <person name="Veluchamy A."/>
            <person name="Tanaka M."/>
            <person name="Abida H."/>
            <person name="Marechal E."/>
            <person name="Bowler C."/>
            <person name="Muto M."/>
            <person name="Sunaga Y."/>
            <person name="Tanaka M."/>
            <person name="Yoshino T."/>
            <person name="Taniguchi T."/>
            <person name="Fukuda Y."/>
            <person name="Nemoto M."/>
            <person name="Matsumoto M."/>
            <person name="Wong P.S."/>
            <person name="Aburatani S."/>
            <person name="Fujibuchi W."/>
        </authorList>
    </citation>
    <scope>NUCLEOTIDE SEQUENCE [LARGE SCALE GENOMIC DNA]</scope>
    <source>
        <strain evidence="3 4">JPCC DA0580</strain>
    </source>
</reference>
<dbReference type="AlphaFoldDB" id="A0A1Z5JYI6"/>
<comment type="caution">
    <text evidence="3">The sequence shown here is derived from an EMBL/GenBank/DDBJ whole genome shotgun (WGS) entry which is preliminary data.</text>
</comment>
<evidence type="ECO:0000256" key="2">
    <source>
        <dbReference type="SAM" id="Phobius"/>
    </source>
</evidence>
<feature type="transmembrane region" description="Helical" evidence="2">
    <location>
        <begin position="232"/>
        <end position="250"/>
    </location>
</feature>
<dbReference type="Proteomes" id="UP000198406">
    <property type="component" value="Unassembled WGS sequence"/>
</dbReference>
<sequence length="449" mass="51070">MPTRIVLNKAAARTPTRSTSRRSAVLDRSEELSARTTRPSLSTARRKSSRKRSVVTFPSSLLREAASAELNDELDFDRSVASVPGESTRRLSSDDIRASPRLMGYLFAMTTGAVMLVSVFQFYRNEIEQLDPSSSATESGIEPDKYYSTATGLVFRWKLWAAIYLSAAAVALSFGTLLVHFDTVIFPTLWIAVFRDGSLAERNWILFLLVVWIAALHVSTSVLSVGEYQPNVYFTSWIGFAAMVLNYGVWRDSAGLITTETMINQFHRETTYNWIWTGICSSIFAGAATDIYYNRELVRLRFRGERLNLTDEDWIIILSVIWSEVALCCLTVALNEVYLILWHFPCRFRREQSMFRFEFGWRQIEVIIILVSTGAKFWAILEYSGVDGVINGLSNAYFGLWGSFFHSVFAFGTWLYENKHIETVVREEINRDDDNNVNTNTSNNNSADE</sequence>
<feature type="transmembrane region" description="Helical" evidence="2">
    <location>
        <begin position="363"/>
        <end position="381"/>
    </location>
</feature>
<feature type="compositionally biased region" description="Low complexity" evidence="1">
    <location>
        <begin position="10"/>
        <end position="23"/>
    </location>
</feature>
<dbReference type="OrthoDB" id="44405at2759"/>
<protein>
    <submittedName>
        <fullName evidence="3">Uncharacterized protein</fullName>
    </submittedName>
</protein>
<keyword evidence="2" id="KW-0472">Membrane</keyword>
<keyword evidence="2" id="KW-0812">Transmembrane</keyword>
<keyword evidence="2" id="KW-1133">Transmembrane helix</keyword>
<proteinExistence type="predicted"/>
<accession>A0A1Z5JYI6</accession>
<evidence type="ECO:0000256" key="1">
    <source>
        <dbReference type="SAM" id="MobiDB-lite"/>
    </source>
</evidence>
<organism evidence="3 4">
    <name type="scientific">Fistulifera solaris</name>
    <name type="common">Oleaginous diatom</name>
    <dbReference type="NCBI Taxonomy" id="1519565"/>
    <lineage>
        <taxon>Eukaryota</taxon>
        <taxon>Sar</taxon>
        <taxon>Stramenopiles</taxon>
        <taxon>Ochrophyta</taxon>
        <taxon>Bacillariophyta</taxon>
        <taxon>Bacillariophyceae</taxon>
        <taxon>Bacillariophycidae</taxon>
        <taxon>Naviculales</taxon>
        <taxon>Naviculaceae</taxon>
        <taxon>Fistulifera</taxon>
    </lineage>
</organism>
<feature type="transmembrane region" description="Helical" evidence="2">
    <location>
        <begin position="314"/>
        <end position="342"/>
    </location>
</feature>
<evidence type="ECO:0000313" key="4">
    <source>
        <dbReference type="Proteomes" id="UP000198406"/>
    </source>
</evidence>
<feature type="transmembrane region" description="Helical" evidence="2">
    <location>
        <begin position="159"/>
        <end position="192"/>
    </location>
</feature>
<feature type="compositionally biased region" description="Polar residues" evidence="1">
    <location>
        <begin position="34"/>
        <end position="43"/>
    </location>
</feature>
<feature type="transmembrane region" description="Helical" evidence="2">
    <location>
        <begin position="271"/>
        <end position="294"/>
    </location>
</feature>
<feature type="transmembrane region" description="Helical" evidence="2">
    <location>
        <begin position="102"/>
        <end position="123"/>
    </location>
</feature>
<keyword evidence="4" id="KW-1185">Reference proteome</keyword>
<feature type="region of interest" description="Disordered" evidence="1">
    <location>
        <begin position="1"/>
        <end position="49"/>
    </location>
</feature>
<feature type="transmembrane region" description="Helical" evidence="2">
    <location>
        <begin position="396"/>
        <end position="416"/>
    </location>
</feature>
<feature type="compositionally biased region" description="Basic and acidic residues" evidence="1">
    <location>
        <begin position="24"/>
        <end position="33"/>
    </location>
</feature>